<evidence type="ECO:0000256" key="1">
    <source>
        <dbReference type="ARBA" id="ARBA00034491"/>
    </source>
</evidence>
<dbReference type="InParanoid" id="E9E756"/>
<dbReference type="EMBL" id="GL698514">
    <property type="protein sequence ID" value="EFY88231.1"/>
    <property type="molecule type" value="Genomic_DNA"/>
</dbReference>
<dbReference type="GeneID" id="19250015"/>
<comment type="similarity">
    <text evidence="1 2">Belongs to the DSS1/SEM1 family.</text>
</comment>
<dbReference type="GO" id="GO:0000724">
    <property type="term" value="P:double-strand break repair via homologous recombination"/>
    <property type="evidence" value="ECO:0007669"/>
    <property type="project" value="TreeGrafter"/>
</dbReference>
<dbReference type="GO" id="GO:0005634">
    <property type="term" value="C:nucleus"/>
    <property type="evidence" value="ECO:0007669"/>
    <property type="project" value="UniProtKB-SubCell"/>
</dbReference>
<organism evidence="5">
    <name type="scientific">Metarhizium acridum (strain CQMa 102)</name>
    <dbReference type="NCBI Taxonomy" id="655827"/>
    <lineage>
        <taxon>Eukaryota</taxon>
        <taxon>Fungi</taxon>
        <taxon>Dikarya</taxon>
        <taxon>Ascomycota</taxon>
        <taxon>Pezizomycotina</taxon>
        <taxon>Sordariomycetes</taxon>
        <taxon>Hypocreomycetidae</taxon>
        <taxon>Hypocreales</taxon>
        <taxon>Clavicipitaceae</taxon>
        <taxon>Metarhizium</taxon>
    </lineage>
</organism>
<protein>
    <recommendedName>
        <fullName evidence="2">26S proteasome complex subunit SEM1</fullName>
    </recommendedName>
</protein>
<dbReference type="OrthoDB" id="5586203at2759"/>
<dbReference type="KEGG" id="maw:19250015"/>
<dbReference type="HOGENOM" id="CLU_1547959_0_0_1"/>
<keyword evidence="2" id="KW-0647">Proteasome</keyword>
<dbReference type="AlphaFoldDB" id="E9E756"/>
<name>E9E756_METAQ</name>
<evidence type="ECO:0000256" key="2">
    <source>
        <dbReference type="RuleBase" id="RU369057"/>
    </source>
</evidence>
<reference evidence="4 5" key="1">
    <citation type="journal article" date="2011" name="PLoS Genet.">
        <title>Genome sequencing and comparative transcriptomics of the model entomopathogenic fungi Metarhizium anisopliae and M. acridum.</title>
        <authorList>
            <person name="Gao Q."/>
            <person name="Jin K."/>
            <person name="Ying S.H."/>
            <person name="Zhang Y."/>
            <person name="Xiao G."/>
            <person name="Shang Y."/>
            <person name="Duan Z."/>
            <person name="Hu X."/>
            <person name="Xie X.Q."/>
            <person name="Zhou G."/>
            <person name="Peng G."/>
            <person name="Luo Z."/>
            <person name="Huang W."/>
            <person name="Wang B."/>
            <person name="Fang W."/>
            <person name="Wang S."/>
            <person name="Zhong Y."/>
            <person name="Ma L.J."/>
            <person name="St Leger R.J."/>
            <person name="Zhao G.P."/>
            <person name="Pei Y."/>
            <person name="Feng M.G."/>
            <person name="Xia Y."/>
            <person name="Wang C."/>
        </authorList>
    </citation>
    <scope>NUCLEOTIDE SEQUENCE [LARGE SCALE GENOMIC DNA]</scope>
    <source>
        <strain evidence="4 5">CQMa 102</strain>
    </source>
</reference>
<feature type="compositionally biased region" description="Acidic residues" evidence="3">
    <location>
        <begin position="112"/>
        <end position="130"/>
    </location>
</feature>
<comment type="subcellular location">
    <subcellularLocation>
        <location evidence="2">Nucleus</location>
    </subcellularLocation>
</comment>
<dbReference type="GO" id="GO:0043248">
    <property type="term" value="P:proteasome assembly"/>
    <property type="evidence" value="ECO:0007669"/>
    <property type="project" value="UniProtKB-UniRule"/>
</dbReference>
<dbReference type="GO" id="GO:0006406">
    <property type="term" value="P:mRNA export from nucleus"/>
    <property type="evidence" value="ECO:0007669"/>
    <property type="project" value="UniProtKB-UniRule"/>
</dbReference>
<feature type="compositionally biased region" description="Polar residues" evidence="3">
    <location>
        <begin position="65"/>
        <end position="85"/>
    </location>
</feature>
<dbReference type="GO" id="GO:0008541">
    <property type="term" value="C:proteasome regulatory particle, lid subcomplex"/>
    <property type="evidence" value="ECO:0007669"/>
    <property type="project" value="UniProtKB-UniRule"/>
</dbReference>
<gene>
    <name evidence="4" type="ORF">MAC_05704</name>
</gene>
<keyword evidence="2" id="KW-0539">Nucleus</keyword>
<dbReference type="STRING" id="655827.E9E756"/>
<dbReference type="PANTHER" id="PTHR16771:SF0">
    <property type="entry name" value="26S PROTEASOME COMPLEX SUBUNIT SEM1"/>
    <property type="match status" value="1"/>
</dbReference>
<dbReference type="SMART" id="SM01385">
    <property type="entry name" value="DSS1_SEM1"/>
    <property type="match status" value="1"/>
</dbReference>
<dbReference type="InterPro" id="IPR007834">
    <property type="entry name" value="DSS1_SEM1"/>
</dbReference>
<dbReference type="PANTHER" id="PTHR16771">
    <property type="entry name" value="26 PROTEASOME COMPLEX SUBUNIT DSS1"/>
    <property type="match status" value="1"/>
</dbReference>
<evidence type="ECO:0000256" key="3">
    <source>
        <dbReference type="SAM" id="MobiDB-lite"/>
    </source>
</evidence>
<dbReference type="eggNOG" id="KOG4764">
    <property type="taxonomic scope" value="Eukaryota"/>
</dbReference>
<dbReference type="CDD" id="cd13768">
    <property type="entry name" value="DSS1_Sem1"/>
    <property type="match status" value="1"/>
</dbReference>
<keyword evidence="5" id="KW-1185">Reference proteome</keyword>
<dbReference type="Proteomes" id="UP000002499">
    <property type="component" value="Unassembled WGS sequence"/>
</dbReference>
<feature type="region of interest" description="Disordered" evidence="3">
    <location>
        <begin position="13"/>
        <end position="154"/>
    </location>
</feature>
<evidence type="ECO:0000313" key="4">
    <source>
        <dbReference type="EMBL" id="EFY88231.1"/>
    </source>
</evidence>
<feature type="compositionally biased region" description="Basic and acidic residues" evidence="3">
    <location>
        <begin position="90"/>
        <end position="106"/>
    </location>
</feature>
<accession>E9E756</accession>
<sequence length="173" mass="19234">MCILRSPSTILIAISPQPPPAYPTTRPDAAFFRPGQHTSSPSSPSTGDHSPTISNKHLAPPTVLPPSQSIHLSQTEPLVSPQTQYPKMASDAKPETQPTDEKKPEQKTTALGEDDEFEDFPVDDWPEDQTEAAQGNGETKHLWEESWDDDDMTDDFSLQLKEELKKVEASKRR</sequence>
<proteinExistence type="inferred from homology"/>
<dbReference type="Pfam" id="PF05160">
    <property type="entry name" value="DSS1_SEM1"/>
    <property type="match status" value="1"/>
</dbReference>
<comment type="function">
    <text evidence="2">Component of the 26S proteasome, a multiprotein complex involved in the ATP-dependent degradation of ubiquitinated proteins.</text>
</comment>
<feature type="compositionally biased region" description="Low complexity" evidence="3">
    <location>
        <begin position="38"/>
        <end position="52"/>
    </location>
</feature>
<feature type="compositionally biased region" description="Acidic residues" evidence="3">
    <location>
        <begin position="145"/>
        <end position="154"/>
    </location>
</feature>
<evidence type="ECO:0000313" key="5">
    <source>
        <dbReference type="Proteomes" id="UP000002499"/>
    </source>
</evidence>